<dbReference type="Pfam" id="PF05699">
    <property type="entry name" value="Dimer_Tnp_hAT"/>
    <property type="match status" value="1"/>
</dbReference>
<gene>
    <name evidence="2" type="ORF">LPLAT_LOCUS12886</name>
</gene>
<dbReference type="SUPFAM" id="SSF53098">
    <property type="entry name" value="Ribonuclease H-like"/>
    <property type="match status" value="1"/>
</dbReference>
<dbReference type="Proteomes" id="UP001497644">
    <property type="component" value="Unassembled WGS sequence"/>
</dbReference>
<organism evidence="2 3">
    <name type="scientific">Lasius platythorax</name>
    <dbReference type="NCBI Taxonomy" id="488582"/>
    <lineage>
        <taxon>Eukaryota</taxon>
        <taxon>Metazoa</taxon>
        <taxon>Ecdysozoa</taxon>
        <taxon>Arthropoda</taxon>
        <taxon>Hexapoda</taxon>
        <taxon>Insecta</taxon>
        <taxon>Pterygota</taxon>
        <taxon>Neoptera</taxon>
        <taxon>Endopterygota</taxon>
        <taxon>Hymenoptera</taxon>
        <taxon>Apocrita</taxon>
        <taxon>Aculeata</taxon>
        <taxon>Formicoidea</taxon>
        <taxon>Formicidae</taxon>
        <taxon>Formicinae</taxon>
        <taxon>Lasius</taxon>
        <taxon>Lasius</taxon>
    </lineage>
</organism>
<accession>A0AAV2MZ63</accession>
<dbReference type="InterPro" id="IPR012337">
    <property type="entry name" value="RNaseH-like_sf"/>
</dbReference>
<reference evidence="2" key="1">
    <citation type="submission" date="2024-04" db="EMBL/GenBank/DDBJ databases">
        <authorList>
            <consortium name="Molecular Ecology Group"/>
        </authorList>
    </citation>
    <scope>NUCLEOTIDE SEQUENCE</scope>
</reference>
<comment type="caution">
    <text evidence="2">The sequence shown here is derived from an EMBL/GenBank/DDBJ whole genome shotgun (WGS) entry which is preliminary data.</text>
</comment>
<protein>
    <recommendedName>
        <fullName evidence="1">HAT C-terminal dimerisation domain-containing protein</fullName>
    </recommendedName>
</protein>
<feature type="domain" description="HAT C-terminal dimerisation" evidence="1">
    <location>
        <begin position="85"/>
        <end position="146"/>
    </location>
</feature>
<evidence type="ECO:0000313" key="3">
    <source>
        <dbReference type="Proteomes" id="UP001497644"/>
    </source>
</evidence>
<dbReference type="InterPro" id="IPR008906">
    <property type="entry name" value="HATC_C_dom"/>
</dbReference>
<dbReference type="AlphaFoldDB" id="A0AAV2MZ63"/>
<sequence>MIEHVPIIALSTLLDPRFKNLHFKNAQASGKAVSFLRRVISEKMQSSSSGSENDGVPRGKCDFWLYHKVLVQKDRKRSEGRQGDELSLYLKNPMTPLKSNPIETWEDMKEVFPRLYRQFRQYAVVVATSVPLERFFSEAGENTSKKST</sequence>
<dbReference type="EMBL" id="CAXIPU020001106">
    <property type="protein sequence ID" value="CAL1672901.1"/>
    <property type="molecule type" value="Genomic_DNA"/>
</dbReference>
<proteinExistence type="predicted"/>
<evidence type="ECO:0000313" key="2">
    <source>
        <dbReference type="EMBL" id="CAL1672901.1"/>
    </source>
</evidence>
<evidence type="ECO:0000259" key="1">
    <source>
        <dbReference type="Pfam" id="PF05699"/>
    </source>
</evidence>
<keyword evidence="3" id="KW-1185">Reference proteome</keyword>
<dbReference type="GO" id="GO:0046983">
    <property type="term" value="F:protein dimerization activity"/>
    <property type="evidence" value="ECO:0007669"/>
    <property type="project" value="InterPro"/>
</dbReference>
<name>A0AAV2MZ63_9HYME</name>